<gene>
    <name evidence="2" type="ORF">Vsou_01590</name>
</gene>
<dbReference type="Gene3D" id="3.40.50.150">
    <property type="entry name" value="Vaccinia Virus protein VP39"/>
    <property type="match status" value="1"/>
</dbReference>
<dbReference type="PROSITE" id="PS00092">
    <property type="entry name" value="N6_MTASE"/>
    <property type="match status" value="1"/>
</dbReference>
<feature type="domain" description="DUF1156" evidence="1">
    <location>
        <begin position="11"/>
        <end position="58"/>
    </location>
</feature>
<dbReference type="Pfam" id="PF06634">
    <property type="entry name" value="DUF1156"/>
    <property type="match status" value="1"/>
</dbReference>
<keyword evidence="3" id="KW-1185">Reference proteome</keyword>
<sequence length="994" mass="113603">MKQPSDPLIKYFPMREVNEYSAVEKGPGRPPYWEMVFWWTRKPLASARAVIASALLSREAYGNVQQFLNDLFPCRNEQKTVHNCNPSPRLIEKLRGRKLLDPFAGFGSIPLEGLRLGLDVTAVELLPTAYVFLKAILEYPVKFWKTTIEVSGKEVKELGLEDVAKKFNNARQINDSSRYKVPRLIYDVAKWGNWIVNQLRSDPDIKELYEEDVAVYIGTWEVKCPICGRYTPLVGNWWLARVKKGSSTYYRLAWMEWDNGIKVIDLNKKCREEGGGSCRELMAKVTTRDEEGGTVEWRGNKYKIPIKNIEPKRETAQCLYCKAEINHRVINGQIRKLTKKDGEWYVKWALRQWNELYEKYLKGEITLDELLRSPAKPRLLVKVRLINGDLEFEPTTEQDTEKLWRALEKLRAMWGDPDIPTEELWKYTASGGGALSIWIWGFDRFFKLFNPRQLFTLVKLVKLIREVGKKVEEERLREGLSQEEARKYAEAITTYLAIALLKHVNYNSIVTSTEPTQKFIRETLAFRGIAMTWNWVEEYPVSDVLGSFTRSLSSVIEGLEYLVSAVSGSPSRVRVLLDDASSLSKLGGEKFDVVVTDPPYAYDVAYSELSDFYYVWLKRALSDSDGVSLRPRFLSEAFFDEFGVEIPIQWQVFAPKEVSENKGRFEHFKMNVSFRDLLARAFANILRLLKDDGLLVVYYVAKKPESWENLVDALWRVNGLELVTAFPVATESEESVVARGKASVLGGYVSVWRKRVSAKPLDLDAVRESALAEIVDRVGGRLKVAGNFEGHTLWVYSYMAALEYLTSHYPVRAGGIELDSKGLLDYAVTLAFKALLRRTGVELHDRVAQAYLALRIIESERGYVDSDVLSHVERAVGFGHVEMVKYGLLGEVEIGGPRVAKRKAFEVLAPRRETVDEVRRVYHYQRGKSPVLDCFRQLQLNALAKASVNCGVDVRRETVDFARALVELGKVGILDEDDVDVKTARVIIGAEWWQ</sequence>
<dbReference type="InterPro" id="IPR029063">
    <property type="entry name" value="SAM-dependent_MTases_sf"/>
</dbReference>
<dbReference type="EMBL" id="AP026830">
    <property type="protein sequence ID" value="BDR91066.1"/>
    <property type="molecule type" value="Genomic_DNA"/>
</dbReference>
<proteinExistence type="predicted"/>
<dbReference type="InterPro" id="IPR002052">
    <property type="entry name" value="DNA_methylase_N6_adenine_CS"/>
</dbReference>
<evidence type="ECO:0000313" key="2">
    <source>
        <dbReference type="EMBL" id="BDR91066.1"/>
    </source>
</evidence>
<dbReference type="Proteomes" id="UP001060771">
    <property type="component" value="Chromosome"/>
</dbReference>
<evidence type="ECO:0000313" key="3">
    <source>
        <dbReference type="Proteomes" id="UP001060771"/>
    </source>
</evidence>
<dbReference type="InterPro" id="IPR009537">
    <property type="entry name" value="DUF1156"/>
</dbReference>
<dbReference type="GeneID" id="76205713"/>
<organism evidence="2 3">
    <name type="scientific">Vulcanisaeta souniana JCM 11219</name>
    <dbReference type="NCBI Taxonomy" id="1293586"/>
    <lineage>
        <taxon>Archaea</taxon>
        <taxon>Thermoproteota</taxon>
        <taxon>Thermoprotei</taxon>
        <taxon>Thermoproteales</taxon>
        <taxon>Thermoproteaceae</taxon>
        <taxon>Vulcanisaeta</taxon>
    </lineage>
</organism>
<name>A0ABM8BJP4_9CREN</name>
<accession>A0ABM8BJP4</accession>
<dbReference type="RefSeq" id="WP_188603539.1">
    <property type="nucleotide sequence ID" value="NZ_AP026830.1"/>
</dbReference>
<dbReference type="SUPFAM" id="SSF53335">
    <property type="entry name" value="S-adenosyl-L-methionine-dependent methyltransferases"/>
    <property type="match status" value="1"/>
</dbReference>
<protein>
    <recommendedName>
        <fullName evidence="1">DUF1156 domain-containing protein</fullName>
    </recommendedName>
</protein>
<reference evidence="3" key="1">
    <citation type="submission" date="2022-09" db="EMBL/GenBank/DDBJ databases">
        <title>Complete genome sequence of Vulcanisaeta souniana.</title>
        <authorList>
            <person name="Kato S."/>
            <person name="Itoh T."/>
            <person name="Ohkuma M."/>
        </authorList>
    </citation>
    <scope>NUCLEOTIDE SEQUENCE [LARGE SCALE GENOMIC DNA]</scope>
    <source>
        <strain evidence="3">JCM 11219</strain>
    </source>
</reference>
<evidence type="ECO:0000259" key="1">
    <source>
        <dbReference type="Pfam" id="PF06634"/>
    </source>
</evidence>